<dbReference type="InterPro" id="IPR003125">
    <property type="entry name" value="WSN"/>
</dbReference>
<dbReference type="Proteomes" id="UP000005237">
    <property type="component" value="Unassembled WGS sequence"/>
</dbReference>
<evidence type="ECO:0000256" key="1">
    <source>
        <dbReference type="SAM" id="Phobius"/>
    </source>
</evidence>
<protein>
    <submittedName>
        <fullName evidence="3">WSN domain-containing protein</fullName>
    </submittedName>
</protein>
<evidence type="ECO:0000259" key="2">
    <source>
        <dbReference type="Pfam" id="PF02206"/>
    </source>
</evidence>
<reference evidence="4" key="1">
    <citation type="submission" date="2010-08" db="EMBL/GenBank/DDBJ databases">
        <authorList>
            <consortium name="Caenorhabditis japonica Sequencing Consortium"/>
            <person name="Wilson R.K."/>
        </authorList>
    </citation>
    <scope>NUCLEOTIDE SEQUENCE [LARGE SCALE GENOMIC DNA]</scope>
    <source>
        <strain evidence="4">DF5081</strain>
    </source>
</reference>
<organism evidence="3 4">
    <name type="scientific">Caenorhabditis japonica</name>
    <dbReference type="NCBI Taxonomy" id="281687"/>
    <lineage>
        <taxon>Eukaryota</taxon>
        <taxon>Metazoa</taxon>
        <taxon>Ecdysozoa</taxon>
        <taxon>Nematoda</taxon>
        <taxon>Chromadorea</taxon>
        <taxon>Rhabditida</taxon>
        <taxon>Rhabditina</taxon>
        <taxon>Rhabditomorpha</taxon>
        <taxon>Rhabditoidea</taxon>
        <taxon>Rhabditidae</taxon>
        <taxon>Peloderinae</taxon>
        <taxon>Caenorhabditis</taxon>
    </lineage>
</organism>
<keyword evidence="1" id="KW-0812">Transmembrane</keyword>
<reference evidence="3" key="2">
    <citation type="submission" date="2022-06" db="UniProtKB">
        <authorList>
            <consortium name="EnsemblMetazoa"/>
        </authorList>
    </citation>
    <scope>IDENTIFICATION</scope>
    <source>
        <strain evidence="3">DF5081</strain>
    </source>
</reference>
<dbReference type="AlphaFoldDB" id="A0A8R1EGY3"/>
<keyword evidence="1" id="KW-1133">Transmembrane helix</keyword>
<feature type="transmembrane region" description="Helical" evidence="1">
    <location>
        <begin position="53"/>
        <end position="73"/>
    </location>
</feature>
<dbReference type="EnsemblMetazoa" id="CJA34695.1">
    <property type="protein sequence ID" value="CJA34695.1"/>
    <property type="gene ID" value="WBGene00210542"/>
</dbReference>
<name>A0A8R1EGY3_CAEJA</name>
<keyword evidence="1" id="KW-0472">Membrane</keyword>
<keyword evidence="4" id="KW-1185">Reference proteome</keyword>
<evidence type="ECO:0000313" key="3">
    <source>
        <dbReference type="EnsemblMetazoa" id="CJA34695.1"/>
    </source>
</evidence>
<accession>A0A8R1EGY3</accession>
<evidence type="ECO:0000313" key="4">
    <source>
        <dbReference type="Proteomes" id="UP000005237"/>
    </source>
</evidence>
<sequence length="136" mass="15665">MTRPKFDQLLLPNPSNLSGSNRTEKGKCEFITDTTDDEDYSTSRKATHHKFNTFYFVLLVLAIGVFIFFHSWFSKTEYKRSNDRNTTNTVEEKTAALARLMNAISLQNEFNDGTVTMKEVMSEALDVRNSTLLDHR</sequence>
<proteinExistence type="predicted"/>
<dbReference type="Pfam" id="PF02206">
    <property type="entry name" value="WSN"/>
    <property type="match status" value="1"/>
</dbReference>
<feature type="domain" description="Domain of unknown function WSN" evidence="2">
    <location>
        <begin position="89"/>
        <end position="132"/>
    </location>
</feature>